<sequence length="148" mass="17396">MKLSNNNANTLLLDIHQDIEEYANTLVTNILDKKDFDFLTYPPNCGLIEQEIEELKKLDNNKHLKNALRKVIADNSAGIVFNMFNLFDGTGFPKNDSENWTGLKIVDEEPNENSEPVNDWLHDKFYETYWDWEKLRADKNWKLDTNEE</sequence>
<organism evidence="1 2">
    <name type="scientific">Arcicella aquatica</name>
    <dbReference type="NCBI Taxonomy" id="217141"/>
    <lineage>
        <taxon>Bacteria</taxon>
        <taxon>Pseudomonadati</taxon>
        <taxon>Bacteroidota</taxon>
        <taxon>Cytophagia</taxon>
        <taxon>Cytophagales</taxon>
        <taxon>Flectobacillaceae</taxon>
        <taxon>Arcicella</taxon>
    </lineage>
</organism>
<reference evidence="1 2" key="1">
    <citation type="submission" date="2023-12" db="EMBL/GenBank/DDBJ databases">
        <title>Novel species of the genus Arcicella isolated from rivers.</title>
        <authorList>
            <person name="Lu H."/>
        </authorList>
    </citation>
    <scope>NUCLEOTIDE SEQUENCE [LARGE SCALE GENOMIC DNA]</scope>
    <source>
        <strain evidence="1 2">LMG 21963</strain>
    </source>
</reference>
<proteinExistence type="predicted"/>
<comment type="caution">
    <text evidence="1">The sequence shown here is derived from an EMBL/GenBank/DDBJ whole genome shotgun (WGS) entry which is preliminary data.</text>
</comment>
<evidence type="ECO:0000313" key="1">
    <source>
        <dbReference type="EMBL" id="MEA5259397.1"/>
    </source>
</evidence>
<accession>A0ABU5QQN6</accession>
<dbReference type="Proteomes" id="UP001304671">
    <property type="component" value="Unassembled WGS sequence"/>
</dbReference>
<dbReference type="RefSeq" id="WP_323250978.1">
    <property type="nucleotide sequence ID" value="NZ_JAYFUL010000030.1"/>
</dbReference>
<name>A0ABU5QQN6_9BACT</name>
<dbReference type="EMBL" id="JAYFUL010000030">
    <property type="protein sequence ID" value="MEA5259397.1"/>
    <property type="molecule type" value="Genomic_DNA"/>
</dbReference>
<evidence type="ECO:0000313" key="2">
    <source>
        <dbReference type="Proteomes" id="UP001304671"/>
    </source>
</evidence>
<protein>
    <submittedName>
        <fullName evidence="1">Uncharacterized protein</fullName>
    </submittedName>
</protein>
<gene>
    <name evidence="1" type="ORF">VB264_16480</name>
</gene>
<keyword evidence="2" id="KW-1185">Reference proteome</keyword>